<comment type="caution">
    <text evidence="2">The sequence shown here is derived from an EMBL/GenBank/DDBJ whole genome shotgun (WGS) entry which is preliminary data.</text>
</comment>
<dbReference type="PANTHER" id="PTHR31435:SF10">
    <property type="entry name" value="BSR4717 PROTEIN"/>
    <property type="match status" value="1"/>
</dbReference>
<dbReference type="EMBL" id="WXYO01000006">
    <property type="protein sequence ID" value="NAS12958.1"/>
    <property type="molecule type" value="Genomic_DNA"/>
</dbReference>
<dbReference type="InterPro" id="IPR016181">
    <property type="entry name" value="Acyl_CoA_acyltransferase"/>
</dbReference>
<organism evidence="2 3">
    <name type="scientific">Poritiphilus flavus</name>
    <dbReference type="NCBI Taxonomy" id="2697053"/>
    <lineage>
        <taxon>Bacteria</taxon>
        <taxon>Pseudomonadati</taxon>
        <taxon>Bacteroidota</taxon>
        <taxon>Flavobacteriia</taxon>
        <taxon>Flavobacteriales</taxon>
        <taxon>Flavobacteriaceae</taxon>
        <taxon>Poritiphilus</taxon>
    </lineage>
</organism>
<accession>A0A6L9EEL9</accession>
<name>A0A6L9EEL9_9FLAO</name>
<sequence length="98" mass="11190">MKNYELIDNEAAKQYEFHVDGTVPRIEYIKARDKIYLTHTEVPKGLEGRGIGTALVKAALEDVEKQELTLVPLCPFVALYIKRHPEWKKLVLKGINIA</sequence>
<evidence type="ECO:0000313" key="2">
    <source>
        <dbReference type="EMBL" id="NAS12958.1"/>
    </source>
</evidence>
<dbReference type="PANTHER" id="PTHR31435">
    <property type="entry name" value="PROTEIN NATD1"/>
    <property type="match status" value="1"/>
</dbReference>
<reference evidence="2 3" key="1">
    <citation type="submission" date="2020-01" db="EMBL/GenBank/DDBJ databases">
        <title>Bacteria diversity of Porities sp.</title>
        <authorList>
            <person name="Wang G."/>
        </authorList>
    </citation>
    <scope>NUCLEOTIDE SEQUENCE [LARGE SCALE GENOMIC DNA]</scope>
    <source>
        <strain evidence="2 3">R33</strain>
    </source>
</reference>
<gene>
    <name evidence="2" type="ORF">GTQ38_13155</name>
</gene>
<proteinExistence type="predicted"/>
<dbReference type="InterPro" id="IPR045057">
    <property type="entry name" value="Gcn5-rel_NAT"/>
</dbReference>
<keyword evidence="3" id="KW-1185">Reference proteome</keyword>
<dbReference type="InterPro" id="IPR031165">
    <property type="entry name" value="GNAT_YJDJ"/>
</dbReference>
<protein>
    <submittedName>
        <fullName evidence="2">N-acetyltransferase</fullName>
    </submittedName>
</protein>
<dbReference type="AlphaFoldDB" id="A0A6L9EEL9"/>
<dbReference type="RefSeq" id="WP_161436007.1">
    <property type="nucleotide sequence ID" value="NZ_WXYO01000006.1"/>
</dbReference>
<dbReference type="Proteomes" id="UP000475249">
    <property type="component" value="Unassembled WGS sequence"/>
</dbReference>
<dbReference type="Gene3D" id="3.40.630.30">
    <property type="match status" value="1"/>
</dbReference>
<dbReference type="PROSITE" id="PS51729">
    <property type="entry name" value="GNAT_YJDJ"/>
    <property type="match status" value="1"/>
</dbReference>
<dbReference type="SUPFAM" id="SSF55729">
    <property type="entry name" value="Acyl-CoA N-acyltransferases (Nat)"/>
    <property type="match status" value="1"/>
</dbReference>
<dbReference type="Pfam" id="PF14542">
    <property type="entry name" value="Acetyltransf_CG"/>
    <property type="match status" value="1"/>
</dbReference>
<evidence type="ECO:0000313" key="3">
    <source>
        <dbReference type="Proteomes" id="UP000475249"/>
    </source>
</evidence>
<dbReference type="GO" id="GO:0016740">
    <property type="term" value="F:transferase activity"/>
    <property type="evidence" value="ECO:0007669"/>
    <property type="project" value="UniProtKB-KW"/>
</dbReference>
<evidence type="ECO:0000259" key="1">
    <source>
        <dbReference type="PROSITE" id="PS51729"/>
    </source>
</evidence>
<keyword evidence="2" id="KW-0808">Transferase</keyword>
<feature type="domain" description="N-acetyltransferase" evidence="1">
    <location>
        <begin position="7"/>
        <end position="92"/>
    </location>
</feature>